<dbReference type="AlphaFoldDB" id="A0A6A0BFK6"/>
<reference evidence="1 2" key="1">
    <citation type="submission" date="2020-02" db="EMBL/GenBank/DDBJ databases">
        <title>Draft genome sequence of Lactococcus sp. Hs30E4-3.</title>
        <authorList>
            <person name="Noda S."/>
            <person name="Yuki M."/>
            <person name="Ohkuma M."/>
        </authorList>
    </citation>
    <scope>NUCLEOTIDE SEQUENCE [LARGE SCALE GENOMIC DNA]</scope>
    <source>
        <strain evidence="1 2">Hs30E4-3</strain>
    </source>
</reference>
<gene>
    <name evidence="1" type="ORF">Hs30E_20630</name>
</gene>
<dbReference type="Proteomes" id="UP000480303">
    <property type="component" value="Unassembled WGS sequence"/>
</dbReference>
<evidence type="ECO:0000313" key="2">
    <source>
        <dbReference type="Proteomes" id="UP000480303"/>
    </source>
</evidence>
<dbReference type="Gene3D" id="2.60.120.560">
    <property type="entry name" value="Exo-inulinase, domain 1"/>
    <property type="match status" value="1"/>
</dbReference>
<evidence type="ECO:0008006" key="3">
    <source>
        <dbReference type="Google" id="ProtNLM"/>
    </source>
</evidence>
<dbReference type="EMBL" id="BLLI01000124">
    <property type="protein sequence ID" value="GFH43493.1"/>
    <property type="molecule type" value="Genomic_DNA"/>
</dbReference>
<proteinExistence type="predicted"/>
<protein>
    <recommendedName>
        <fullName evidence="3">3-keto-disaccharide hydrolase domain-containing protein</fullName>
    </recommendedName>
</protein>
<comment type="caution">
    <text evidence="1">The sequence shown here is derived from an EMBL/GenBank/DDBJ whole genome shotgun (WGS) entry which is preliminary data.</text>
</comment>
<accession>A0A6A0BFK6</accession>
<sequence length="200" mass="22863">MTLNNFSAVNVFAKKLVNDEISIFQVIKGDKIKLFDEPTFIKLNDLAFHNGVIEVKVKSKVLPDAPDFARGFIGVAFRINENNSEFEAIYVRPSNAQSTNQLRRNHTTQYFSYPDYKFDRLREESPSVYESYAPIALDEWIDLKIEVQGLQAKLFVNQSLYPVLIINDLKHGNSIGSIGLWVEVGTEGYFTDLKIDFSQK</sequence>
<keyword evidence="2" id="KW-1185">Reference proteome</keyword>
<organism evidence="1 2">
    <name type="scientific">Pseudolactococcus hodotermopsidis</name>
    <dbReference type="NCBI Taxonomy" id="2709157"/>
    <lineage>
        <taxon>Bacteria</taxon>
        <taxon>Bacillati</taxon>
        <taxon>Bacillota</taxon>
        <taxon>Bacilli</taxon>
        <taxon>Lactobacillales</taxon>
        <taxon>Streptococcaceae</taxon>
        <taxon>Pseudolactococcus</taxon>
    </lineage>
</organism>
<name>A0A6A0BFK6_9LACT</name>
<evidence type="ECO:0000313" key="1">
    <source>
        <dbReference type="EMBL" id="GFH43493.1"/>
    </source>
</evidence>